<sequence length="451" mass="47022">MDIAIIGGGAAAVGLLDALARAGTSGPVTVFEPSPHLWRGRPYGPDLDSVLVNVPPAIMSIRHGDRDHYAAWLGARATEHMDERLGHPIVPRPLYGRYLEDTAEKAAAELGVRVVESAVVAVTRAGGRLALRTSDGSVHLADQVALCVGGGRPRDHYGLEGTPGYIGDPYPLARTLENVAPDREVMVIGSGLTAIDVVVSLAARGHTGPISLVSRTGMLPYVWQRPGPYRPRHVTVERVQALGEVTLDGLEGLLRAEMAEAGEDLGALVEDLRGAWTEDPVARLRRQLADIDGPEIGRRVVQETAHTVGPHAWRLLGEADRERLRAWSRVATGVASPMVPVNAARLLELFDSGQLSVVRGAAGIGPNAADVVVNAVNPPPHSIPGGAAELAASLVDERLAAPYPSGGLVPADPRVHIVGDLAGDGPFITSGIPGVAAQGAAAARAIGAALT</sequence>
<dbReference type="InterPro" id="IPR052189">
    <property type="entry name" value="L-asp_N-monooxygenase_NS-form"/>
</dbReference>
<dbReference type="EMBL" id="JAGEOJ010000009">
    <property type="protein sequence ID" value="MBO2449823.1"/>
    <property type="molecule type" value="Genomic_DNA"/>
</dbReference>
<dbReference type="PANTHER" id="PTHR40254:SF1">
    <property type="entry name" value="BLR0577 PROTEIN"/>
    <property type="match status" value="1"/>
</dbReference>
<gene>
    <name evidence="2" type="ORF">J4573_22165</name>
</gene>
<dbReference type="InterPro" id="IPR036188">
    <property type="entry name" value="FAD/NAD-bd_sf"/>
</dbReference>
<dbReference type="SUPFAM" id="SSF51905">
    <property type="entry name" value="FAD/NAD(P)-binding domain"/>
    <property type="match status" value="2"/>
</dbReference>
<comment type="caution">
    <text evidence="2">The sequence shown here is derived from an EMBL/GenBank/DDBJ whole genome shotgun (WGS) entry which is preliminary data.</text>
</comment>
<proteinExistence type="predicted"/>
<name>A0A939PGT0_9ACTN</name>
<organism evidence="2 3">
    <name type="scientific">Actinomadura barringtoniae</name>
    <dbReference type="NCBI Taxonomy" id="1427535"/>
    <lineage>
        <taxon>Bacteria</taxon>
        <taxon>Bacillati</taxon>
        <taxon>Actinomycetota</taxon>
        <taxon>Actinomycetes</taxon>
        <taxon>Streptosporangiales</taxon>
        <taxon>Thermomonosporaceae</taxon>
        <taxon>Actinomadura</taxon>
    </lineage>
</organism>
<protein>
    <submittedName>
        <fullName evidence="2">FAD/NAD(P)-binding protein</fullName>
    </submittedName>
</protein>
<evidence type="ECO:0000259" key="1">
    <source>
        <dbReference type="Pfam" id="PF13454"/>
    </source>
</evidence>
<dbReference type="Pfam" id="PF13454">
    <property type="entry name" value="NAD_binding_9"/>
    <property type="match status" value="1"/>
</dbReference>
<keyword evidence="3" id="KW-1185">Reference proteome</keyword>
<reference evidence="2" key="1">
    <citation type="submission" date="2021-03" db="EMBL/GenBank/DDBJ databases">
        <authorList>
            <person name="Kanchanasin P."/>
            <person name="Saeng-In P."/>
            <person name="Phongsopitanun W."/>
            <person name="Yuki M."/>
            <person name="Kudo T."/>
            <person name="Ohkuma M."/>
            <person name="Tanasupawat S."/>
        </authorList>
    </citation>
    <scope>NUCLEOTIDE SEQUENCE</scope>
    <source>
        <strain evidence="2">GKU 128</strain>
    </source>
</reference>
<dbReference type="RefSeq" id="WP_208257719.1">
    <property type="nucleotide sequence ID" value="NZ_JAGEOJ010000009.1"/>
</dbReference>
<evidence type="ECO:0000313" key="3">
    <source>
        <dbReference type="Proteomes" id="UP000669179"/>
    </source>
</evidence>
<dbReference type="Gene3D" id="3.50.50.60">
    <property type="entry name" value="FAD/NAD(P)-binding domain"/>
    <property type="match status" value="1"/>
</dbReference>
<dbReference type="Proteomes" id="UP000669179">
    <property type="component" value="Unassembled WGS sequence"/>
</dbReference>
<feature type="domain" description="FAD-dependent urate hydroxylase HpyO/Asp monooxygenase CreE-like FAD/NAD(P)-binding" evidence="1">
    <location>
        <begin position="4"/>
        <end position="149"/>
    </location>
</feature>
<evidence type="ECO:0000313" key="2">
    <source>
        <dbReference type="EMBL" id="MBO2449823.1"/>
    </source>
</evidence>
<dbReference type="PANTHER" id="PTHR40254">
    <property type="entry name" value="BLR0577 PROTEIN"/>
    <property type="match status" value="1"/>
</dbReference>
<dbReference type="AlphaFoldDB" id="A0A939PGT0"/>
<dbReference type="InterPro" id="IPR038732">
    <property type="entry name" value="HpyO/CreE_NAD-binding"/>
</dbReference>
<accession>A0A939PGT0</accession>